<gene>
    <name evidence="6" type="primary">ddc_1</name>
    <name evidence="6" type="ORF">KOR42_22240</name>
</gene>
<name>A0A5C5X6U6_9PLAN</name>
<sequence>MVDNHSADHDTECLRVLGEALNHLSGGFADLPSTQSAENPDALSEILNNVAERMRDNFPYQHPFYLGQMLKPPHPVASLAYALAMAINPNNHAMDGGRASSQMEKEAVRQIARMVGWESALGHLCGGGTIANLEALWVAREVNQHAPVFASSQAHYTHERCCQLLGVPFHSVPCDNSGRMDVQRLEEMLDGSSQATIVVTLGTTGLGVVDPLDQVLELRDRVPCRIHVDAAYGGYFRLAKNLEPATKRQFSLMQEADSIVIDPHKHGLQPYGCGCVLFRDPAVARVYKHDSPYTYFTSDDLHLGEISFECSRPGASAVALWATLQRFPLTVDGEFAQGLESSRTAATLLSDWIDQSPDFVRIVDPELDIVVWSVAADSAKESSMLAERFFHEAAKRNVHLAMLQVPKALAEVARPDLKWDRDTLVCLRACLMKPEHQEWLPRILEVLDSCRRDLFQDRSH</sequence>
<keyword evidence="7" id="KW-1185">Reference proteome</keyword>
<dbReference type="RefSeq" id="WP_146509504.1">
    <property type="nucleotide sequence ID" value="NZ_SIHI01000001.1"/>
</dbReference>
<comment type="caution">
    <text evidence="6">The sequence shown here is derived from an EMBL/GenBank/DDBJ whole genome shotgun (WGS) entry which is preliminary data.</text>
</comment>
<evidence type="ECO:0000256" key="5">
    <source>
        <dbReference type="RuleBase" id="RU000382"/>
    </source>
</evidence>
<protein>
    <submittedName>
        <fullName evidence="6">L-2,4-diaminobutyrate decarboxylase</fullName>
        <ecNumber evidence="6">4.1.1.86</ecNumber>
    </submittedName>
</protein>
<keyword evidence="3 5" id="KW-0456">Lyase</keyword>
<dbReference type="AlphaFoldDB" id="A0A5C5X6U6"/>
<feature type="modified residue" description="N6-(pyridoxal phosphate)lysine" evidence="4">
    <location>
        <position position="265"/>
    </location>
</feature>
<dbReference type="InterPro" id="IPR015424">
    <property type="entry name" value="PyrdxlP-dep_Trfase"/>
</dbReference>
<dbReference type="GO" id="GO:0019752">
    <property type="term" value="P:carboxylic acid metabolic process"/>
    <property type="evidence" value="ECO:0007669"/>
    <property type="project" value="InterPro"/>
</dbReference>
<dbReference type="PANTHER" id="PTHR42735">
    <property type="match status" value="1"/>
</dbReference>
<reference evidence="6 7" key="1">
    <citation type="submission" date="2019-02" db="EMBL/GenBank/DDBJ databases">
        <title>Deep-cultivation of Planctomycetes and their phenomic and genomic characterization uncovers novel biology.</title>
        <authorList>
            <person name="Wiegand S."/>
            <person name="Jogler M."/>
            <person name="Boedeker C."/>
            <person name="Pinto D."/>
            <person name="Vollmers J."/>
            <person name="Rivas-Marin E."/>
            <person name="Kohn T."/>
            <person name="Peeters S.H."/>
            <person name="Heuer A."/>
            <person name="Rast P."/>
            <person name="Oberbeckmann S."/>
            <person name="Bunk B."/>
            <person name="Jeske O."/>
            <person name="Meyerdierks A."/>
            <person name="Storesund J.E."/>
            <person name="Kallscheuer N."/>
            <person name="Luecker S."/>
            <person name="Lage O.M."/>
            <person name="Pohl T."/>
            <person name="Merkel B.J."/>
            <person name="Hornburger P."/>
            <person name="Mueller R.-W."/>
            <person name="Bruemmer F."/>
            <person name="Labrenz M."/>
            <person name="Spormann A.M."/>
            <person name="Op Den Camp H."/>
            <person name="Overmann J."/>
            <person name="Amann R."/>
            <person name="Jetten M.S.M."/>
            <person name="Mascher T."/>
            <person name="Medema M.H."/>
            <person name="Devos D.P."/>
            <person name="Kaster A.-K."/>
            <person name="Ovreas L."/>
            <person name="Rohde M."/>
            <person name="Galperin M.Y."/>
            <person name="Jogler C."/>
        </authorList>
    </citation>
    <scope>NUCLEOTIDE SEQUENCE [LARGE SCALE GENOMIC DNA]</scope>
    <source>
        <strain evidence="6 7">KOR42</strain>
    </source>
</reference>
<evidence type="ECO:0000313" key="6">
    <source>
        <dbReference type="EMBL" id="TWT58837.1"/>
    </source>
</evidence>
<proteinExistence type="inferred from homology"/>
<organism evidence="6 7">
    <name type="scientific">Thalassoglobus neptunius</name>
    <dbReference type="NCBI Taxonomy" id="1938619"/>
    <lineage>
        <taxon>Bacteria</taxon>
        <taxon>Pseudomonadati</taxon>
        <taxon>Planctomycetota</taxon>
        <taxon>Planctomycetia</taxon>
        <taxon>Planctomycetales</taxon>
        <taxon>Planctomycetaceae</taxon>
        <taxon>Thalassoglobus</taxon>
    </lineage>
</organism>
<dbReference type="PROSITE" id="PS00392">
    <property type="entry name" value="DDC_GAD_HDC_YDC"/>
    <property type="match status" value="1"/>
</dbReference>
<dbReference type="GO" id="GO:0033983">
    <property type="term" value="F:diaminobutyrate decarboxylase activity"/>
    <property type="evidence" value="ECO:0007669"/>
    <property type="project" value="UniProtKB-EC"/>
</dbReference>
<dbReference type="InterPro" id="IPR021115">
    <property type="entry name" value="Pyridoxal-P_BS"/>
</dbReference>
<evidence type="ECO:0000256" key="3">
    <source>
        <dbReference type="ARBA" id="ARBA00023239"/>
    </source>
</evidence>
<dbReference type="PANTHER" id="PTHR42735:SF4">
    <property type="entry name" value="PYRIDOXAL PHOSPHATE-DEPENDENT DECARBOXYLASE FAMILY PROTEIN"/>
    <property type="match status" value="1"/>
</dbReference>
<dbReference type="Gene3D" id="3.40.640.10">
    <property type="entry name" value="Type I PLP-dependent aspartate aminotransferase-like (Major domain)"/>
    <property type="match status" value="1"/>
</dbReference>
<dbReference type="InterPro" id="IPR050477">
    <property type="entry name" value="GrpII_AminoAcid_Decarb"/>
</dbReference>
<evidence type="ECO:0000256" key="1">
    <source>
        <dbReference type="ARBA" id="ARBA00001933"/>
    </source>
</evidence>
<dbReference type="OrthoDB" id="9803665at2"/>
<accession>A0A5C5X6U6</accession>
<evidence type="ECO:0000256" key="4">
    <source>
        <dbReference type="PIRSR" id="PIRSR602129-50"/>
    </source>
</evidence>
<dbReference type="Proteomes" id="UP000317243">
    <property type="component" value="Unassembled WGS sequence"/>
</dbReference>
<comment type="similarity">
    <text evidence="5">Belongs to the group II decarboxylase family.</text>
</comment>
<dbReference type="InterPro" id="IPR002129">
    <property type="entry name" value="PyrdxlP-dep_de-COase"/>
</dbReference>
<comment type="cofactor">
    <cofactor evidence="1 4 5">
        <name>pyridoxal 5'-phosphate</name>
        <dbReference type="ChEBI" id="CHEBI:597326"/>
    </cofactor>
</comment>
<dbReference type="SUPFAM" id="SSF53383">
    <property type="entry name" value="PLP-dependent transferases"/>
    <property type="match status" value="1"/>
</dbReference>
<dbReference type="InterPro" id="IPR015421">
    <property type="entry name" value="PyrdxlP-dep_Trfase_major"/>
</dbReference>
<evidence type="ECO:0000256" key="2">
    <source>
        <dbReference type="ARBA" id="ARBA00022898"/>
    </source>
</evidence>
<dbReference type="GO" id="GO:0030170">
    <property type="term" value="F:pyridoxal phosphate binding"/>
    <property type="evidence" value="ECO:0007669"/>
    <property type="project" value="InterPro"/>
</dbReference>
<dbReference type="EC" id="4.1.1.86" evidence="6"/>
<dbReference type="Pfam" id="PF00282">
    <property type="entry name" value="Pyridoxal_deC"/>
    <property type="match status" value="1"/>
</dbReference>
<keyword evidence="2 4" id="KW-0663">Pyridoxal phosphate</keyword>
<evidence type="ECO:0000313" key="7">
    <source>
        <dbReference type="Proteomes" id="UP000317243"/>
    </source>
</evidence>
<dbReference type="EMBL" id="SIHI01000001">
    <property type="protein sequence ID" value="TWT58837.1"/>
    <property type="molecule type" value="Genomic_DNA"/>
</dbReference>